<evidence type="ECO:0000313" key="21">
    <source>
        <dbReference type="Proteomes" id="UP000014760"/>
    </source>
</evidence>
<dbReference type="EMBL" id="AMQN01006878">
    <property type="status" value="NOT_ANNOTATED_CDS"/>
    <property type="molecule type" value="Genomic_DNA"/>
</dbReference>
<dbReference type="Pfam" id="PF01409">
    <property type="entry name" value="tRNA-synt_2d"/>
    <property type="match status" value="2"/>
</dbReference>
<evidence type="ECO:0000256" key="5">
    <source>
        <dbReference type="ARBA" id="ARBA00022598"/>
    </source>
</evidence>
<evidence type="ECO:0000256" key="6">
    <source>
        <dbReference type="ARBA" id="ARBA00022741"/>
    </source>
</evidence>
<proteinExistence type="inferred from homology"/>
<dbReference type="SMART" id="SM00896">
    <property type="entry name" value="FDX-ACB"/>
    <property type="match status" value="1"/>
</dbReference>
<keyword evidence="21" id="KW-1185">Reference proteome</keyword>
<dbReference type="EC" id="6.1.1.20" evidence="4"/>
<dbReference type="InterPro" id="IPR004530">
    <property type="entry name" value="Phe-tRNA-synth_IIc_mito"/>
</dbReference>
<evidence type="ECO:0000256" key="3">
    <source>
        <dbReference type="ARBA" id="ARBA00011245"/>
    </source>
</evidence>
<evidence type="ECO:0000256" key="15">
    <source>
        <dbReference type="ARBA" id="ARBA00060211"/>
    </source>
</evidence>
<evidence type="ECO:0000256" key="11">
    <source>
        <dbReference type="ARBA" id="ARBA00023128"/>
    </source>
</evidence>
<comment type="function">
    <text evidence="15">Is responsible for the charging of tRNA(Phe) with phenylalanine in mitochondrial translation. To a lesser extent, also catalyzes direct attachment of m-Tyr (an oxidized version of Phe) to tRNA(Phe), thereby opening the way for delivery of the misacylated tRNA to the ribosome and incorporation of ROS-damaged amino acid into proteins.</text>
</comment>
<reference evidence="20" key="3">
    <citation type="submission" date="2015-06" db="UniProtKB">
        <authorList>
            <consortium name="EnsemblMetazoa"/>
        </authorList>
    </citation>
    <scope>IDENTIFICATION</scope>
</reference>
<evidence type="ECO:0000256" key="13">
    <source>
        <dbReference type="ARBA" id="ARBA00031194"/>
    </source>
</evidence>
<dbReference type="SUPFAM" id="SSF55681">
    <property type="entry name" value="Class II aaRS and biotin synthetases"/>
    <property type="match status" value="1"/>
</dbReference>
<dbReference type="GO" id="GO:0005759">
    <property type="term" value="C:mitochondrial matrix"/>
    <property type="evidence" value="ECO:0007669"/>
    <property type="project" value="UniProtKB-SubCell"/>
</dbReference>
<evidence type="ECO:0000313" key="19">
    <source>
        <dbReference type="EMBL" id="ELU08020.1"/>
    </source>
</evidence>
<dbReference type="EnsemblMetazoa" id="CapteT219626">
    <property type="protein sequence ID" value="CapteP219626"/>
    <property type="gene ID" value="CapteG219626"/>
</dbReference>
<dbReference type="AlphaFoldDB" id="R7UPA5"/>
<name>R7UPA5_CAPTE</name>
<dbReference type="PANTHER" id="PTHR11538:SF41">
    <property type="entry name" value="PHENYLALANINE--TRNA LIGASE, MITOCHONDRIAL"/>
    <property type="match status" value="1"/>
</dbReference>
<sequence>MLIRVSRSLSRPSLCVQRLLRCSSHTQLSQLHSTSIRKSEVKIKGTAYQSDDVTNVTPRILSKIGKNLHTVKHHPLGLIKRRIENYFYTHFTNRVGNPLFAIFDRLDPVVTIHQNFDSLLTPEDHVSRSPKDTYYVNRDLLLRAHTSAHQEEIIKMGCDAFLAVGDVYRRDQIDATHYPVFHQCEIVRLFTEGEVFSRVKDPTGLRIFDEGDRRSHDKQEMHTLEAAKLVEFDLKKCLLGLTLQLFGKDVEYRWVDAYFPFTHPSWELEIFHGGDWLEVLGCGIMEQKLLNNAGAMSKIGWAAGLGLERLAMKLYAIPDIRLFWSEEEAFQKQFRVDNPETPITFKPLSVYAPCLNDISFWVPSNFSSNDFYDLVRTVGGDLVEQVDLVDEFTHPKHQRTSHCYRLVYRHMDRTLTQAEANEIHSSIGQKAIENLGVEIR</sequence>
<dbReference type="FunCoup" id="R7UPA5">
    <property type="interactions" value="1502"/>
</dbReference>
<dbReference type="InterPro" id="IPR005121">
    <property type="entry name" value="Fdx_antiC-bd"/>
</dbReference>
<dbReference type="NCBIfam" id="TIGR00469">
    <property type="entry name" value="pheS_mito"/>
    <property type="match status" value="1"/>
</dbReference>
<dbReference type="HOGENOM" id="CLU_022696_1_0_1"/>
<evidence type="ECO:0000259" key="18">
    <source>
        <dbReference type="PROSITE" id="PS51447"/>
    </source>
</evidence>
<evidence type="ECO:0000313" key="20">
    <source>
        <dbReference type="EnsemblMetazoa" id="CapteP219626"/>
    </source>
</evidence>
<dbReference type="FunFam" id="3.30.930.10:FF:000041">
    <property type="entry name" value="Phenylalanyl-tRNA synthetase 2, mitochondrial"/>
    <property type="match status" value="1"/>
</dbReference>
<comment type="similarity">
    <text evidence="2">Belongs to the class-II aminoacyl-tRNA synthetase family.</text>
</comment>
<evidence type="ECO:0000256" key="7">
    <source>
        <dbReference type="ARBA" id="ARBA00022840"/>
    </source>
</evidence>
<dbReference type="GO" id="GO:0006432">
    <property type="term" value="P:phenylalanyl-tRNA aminoacylation"/>
    <property type="evidence" value="ECO:0007669"/>
    <property type="project" value="InterPro"/>
</dbReference>
<keyword evidence="8" id="KW-0648">Protein biosynthesis</keyword>
<dbReference type="PANTHER" id="PTHR11538">
    <property type="entry name" value="PHENYLALANYL-TRNA SYNTHETASE"/>
    <property type="match status" value="1"/>
</dbReference>
<dbReference type="PROSITE" id="PS50862">
    <property type="entry name" value="AA_TRNA_LIGASE_II"/>
    <property type="match status" value="1"/>
</dbReference>
<evidence type="ECO:0000256" key="2">
    <source>
        <dbReference type="ARBA" id="ARBA00008226"/>
    </source>
</evidence>
<evidence type="ECO:0000256" key="10">
    <source>
        <dbReference type="ARBA" id="ARBA00022990"/>
    </source>
</evidence>
<keyword evidence="10" id="KW-0007">Acetylation</keyword>
<dbReference type="Gene3D" id="3.30.70.380">
    <property type="entry name" value="Ferrodoxin-fold anticodon-binding domain"/>
    <property type="match status" value="1"/>
</dbReference>
<evidence type="ECO:0000259" key="17">
    <source>
        <dbReference type="PROSITE" id="PS50862"/>
    </source>
</evidence>
<dbReference type="FunFam" id="3.30.70.380:FF:000002">
    <property type="entry name" value="phenylalanine--tRNA ligase, mitochondrial"/>
    <property type="match status" value="1"/>
</dbReference>
<dbReference type="STRING" id="283909.R7UPA5"/>
<dbReference type="InterPro" id="IPR002319">
    <property type="entry name" value="Phenylalanyl-tRNA_Synthase"/>
</dbReference>
<dbReference type="Pfam" id="PF03147">
    <property type="entry name" value="FDX-ACB"/>
    <property type="match status" value="1"/>
</dbReference>
<dbReference type="InterPro" id="IPR006195">
    <property type="entry name" value="aa-tRNA-synth_II"/>
</dbReference>
<keyword evidence="11" id="KW-0496">Mitochondrion</keyword>
<dbReference type="GO" id="GO:0000049">
    <property type="term" value="F:tRNA binding"/>
    <property type="evidence" value="ECO:0007669"/>
    <property type="project" value="InterPro"/>
</dbReference>
<protein>
    <recommendedName>
        <fullName evidence="16">Phenylalanine--tRNA ligase, mitochondrial</fullName>
        <ecNumber evidence="4">6.1.1.20</ecNumber>
    </recommendedName>
    <alternativeName>
        <fullName evidence="13">Phenylalanyl-tRNA synthetase</fullName>
    </alternativeName>
</protein>
<keyword evidence="9" id="KW-0809">Transit peptide</keyword>
<dbReference type="SUPFAM" id="SSF54991">
    <property type="entry name" value="Anticodon-binding domain of PheRS"/>
    <property type="match status" value="1"/>
</dbReference>
<dbReference type="PROSITE" id="PS51447">
    <property type="entry name" value="FDX_ACB"/>
    <property type="match status" value="1"/>
</dbReference>
<dbReference type="OrthoDB" id="4457at2759"/>
<evidence type="ECO:0000256" key="1">
    <source>
        <dbReference type="ARBA" id="ARBA00004305"/>
    </source>
</evidence>
<evidence type="ECO:0000256" key="9">
    <source>
        <dbReference type="ARBA" id="ARBA00022946"/>
    </source>
</evidence>
<keyword evidence="5" id="KW-0436">Ligase</keyword>
<comment type="subunit">
    <text evidence="3">Monomer.</text>
</comment>
<keyword evidence="12" id="KW-0030">Aminoacyl-tRNA synthetase</keyword>
<dbReference type="GO" id="GO:0004826">
    <property type="term" value="F:phenylalanine-tRNA ligase activity"/>
    <property type="evidence" value="ECO:0007669"/>
    <property type="project" value="UniProtKB-EC"/>
</dbReference>
<dbReference type="InterPro" id="IPR045864">
    <property type="entry name" value="aa-tRNA-synth_II/BPL/LPL"/>
</dbReference>
<keyword evidence="7" id="KW-0067">ATP-binding</keyword>
<evidence type="ECO:0000256" key="14">
    <source>
        <dbReference type="ARBA" id="ARBA00049255"/>
    </source>
</evidence>
<dbReference type="InterPro" id="IPR036690">
    <property type="entry name" value="Fdx_antiC-bd_sf"/>
</dbReference>
<dbReference type="EMBL" id="KB299425">
    <property type="protein sequence ID" value="ELU08020.1"/>
    <property type="molecule type" value="Genomic_DNA"/>
</dbReference>
<comment type="subcellular location">
    <subcellularLocation>
        <location evidence="1">Mitochondrion matrix</location>
    </subcellularLocation>
</comment>
<keyword evidence="6" id="KW-0547">Nucleotide-binding</keyword>
<gene>
    <name evidence="19" type="ORF">CAPTEDRAFT_219626</name>
</gene>
<dbReference type="GO" id="GO:0005524">
    <property type="term" value="F:ATP binding"/>
    <property type="evidence" value="ECO:0007669"/>
    <property type="project" value="UniProtKB-KW"/>
</dbReference>
<reference evidence="19 21" key="2">
    <citation type="journal article" date="2013" name="Nature">
        <title>Insights into bilaterian evolution from three spiralian genomes.</title>
        <authorList>
            <person name="Simakov O."/>
            <person name="Marletaz F."/>
            <person name="Cho S.J."/>
            <person name="Edsinger-Gonzales E."/>
            <person name="Havlak P."/>
            <person name="Hellsten U."/>
            <person name="Kuo D.H."/>
            <person name="Larsson T."/>
            <person name="Lv J."/>
            <person name="Arendt D."/>
            <person name="Savage R."/>
            <person name="Osoegawa K."/>
            <person name="de Jong P."/>
            <person name="Grimwood J."/>
            <person name="Chapman J.A."/>
            <person name="Shapiro H."/>
            <person name="Aerts A."/>
            <person name="Otillar R.P."/>
            <person name="Terry A.Y."/>
            <person name="Boore J.L."/>
            <person name="Grigoriev I.V."/>
            <person name="Lindberg D.R."/>
            <person name="Seaver E.C."/>
            <person name="Weisblat D.A."/>
            <person name="Putnam N.H."/>
            <person name="Rokhsar D.S."/>
        </authorList>
    </citation>
    <scope>NUCLEOTIDE SEQUENCE</scope>
    <source>
        <strain evidence="19 21">I ESC-2004</strain>
    </source>
</reference>
<reference evidence="21" key="1">
    <citation type="submission" date="2012-12" db="EMBL/GenBank/DDBJ databases">
        <authorList>
            <person name="Hellsten U."/>
            <person name="Grimwood J."/>
            <person name="Chapman J.A."/>
            <person name="Shapiro H."/>
            <person name="Aerts A."/>
            <person name="Otillar R.P."/>
            <person name="Terry A.Y."/>
            <person name="Boore J.L."/>
            <person name="Simakov O."/>
            <person name="Marletaz F."/>
            <person name="Cho S.-J."/>
            <person name="Edsinger-Gonzales E."/>
            <person name="Havlak P."/>
            <person name="Kuo D.-H."/>
            <person name="Larsson T."/>
            <person name="Lv J."/>
            <person name="Arendt D."/>
            <person name="Savage R."/>
            <person name="Osoegawa K."/>
            <person name="de Jong P."/>
            <person name="Lindberg D.R."/>
            <person name="Seaver E.C."/>
            <person name="Weisblat D.A."/>
            <person name="Putnam N.H."/>
            <person name="Grigoriev I.V."/>
            <person name="Rokhsar D.S."/>
        </authorList>
    </citation>
    <scope>NUCLEOTIDE SEQUENCE</scope>
    <source>
        <strain evidence="21">I ESC-2004</strain>
    </source>
</reference>
<evidence type="ECO:0000256" key="8">
    <source>
        <dbReference type="ARBA" id="ARBA00022917"/>
    </source>
</evidence>
<comment type="catalytic activity">
    <reaction evidence="14">
        <text>tRNA(Phe) + L-phenylalanine + ATP = L-phenylalanyl-tRNA(Phe) + AMP + diphosphate + H(+)</text>
        <dbReference type="Rhea" id="RHEA:19413"/>
        <dbReference type="Rhea" id="RHEA-COMP:9668"/>
        <dbReference type="Rhea" id="RHEA-COMP:9699"/>
        <dbReference type="ChEBI" id="CHEBI:15378"/>
        <dbReference type="ChEBI" id="CHEBI:30616"/>
        <dbReference type="ChEBI" id="CHEBI:33019"/>
        <dbReference type="ChEBI" id="CHEBI:58095"/>
        <dbReference type="ChEBI" id="CHEBI:78442"/>
        <dbReference type="ChEBI" id="CHEBI:78531"/>
        <dbReference type="ChEBI" id="CHEBI:456215"/>
        <dbReference type="EC" id="6.1.1.20"/>
    </reaction>
</comment>
<dbReference type="Gene3D" id="3.30.930.10">
    <property type="entry name" value="Bira Bifunctional Protein, Domain 2"/>
    <property type="match status" value="1"/>
</dbReference>
<dbReference type="OMA" id="PISHYPQ"/>
<evidence type="ECO:0000256" key="16">
    <source>
        <dbReference type="ARBA" id="ARBA00073229"/>
    </source>
</evidence>
<evidence type="ECO:0000256" key="12">
    <source>
        <dbReference type="ARBA" id="ARBA00023146"/>
    </source>
</evidence>
<accession>R7UPA5</accession>
<feature type="domain" description="Aminoacyl-transfer RNA synthetases class-II family profile" evidence="17">
    <location>
        <begin position="79"/>
        <end position="339"/>
    </location>
</feature>
<organism evidence="19">
    <name type="scientific">Capitella teleta</name>
    <name type="common">Polychaete worm</name>
    <dbReference type="NCBI Taxonomy" id="283909"/>
    <lineage>
        <taxon>Eukaryota</taxon>
        <taxon>Metazoa</taxon>
        <taxon>Spiralia</taxon>
        <taxon>Lophotrochozoa</taxon>
        <taxon>Annelida</taxon>
        <taxon>Polychaeta</taxon>
        <taxon>Sedentaria</taxon>
        <taxon>Scolecida</taxon>
        <taxon>Capitellidae</taxon>
        <taxon>Capitella</taxon>
    </lineage>
</organism>
<evidence type="ECO:0000256" key="4">
    <source>
        <dbReference type="ARBA" id="ARBA00012814"/>
    </source>
</evidence>
<dbReference type="CDD" id="cd00496">
    <property type="entry name" value="PheRS_alpha_core"/>
    <property type="match status" value="1"/>
</dbReference>
<dbReference type="Proteomes" id="UP000014760">
    <property type="component" value="Unassembled WGS sequence"/>
</dbReference>
<feature type="domain" description="FDX-ACB" evidence="18">
    <location>
        <begin position="349"/>
        <end position="440"/>
    </location>
</feature>